<dbReference type="PROSITE" id="PS50111">
    <property type="entry name" value="CHEMOTAXIS_TRANSDUC_2"/>
    <property type="match status" value="1"/>
</dbReference>
<dbReference type="STRING" id="1121322.SAMN02745136_02117"/>
<dbReference type="OrthoDB" id="13222at2"/>
<dbReference type="Gene3D" id="6.10.340.10">
    <property type="match status" value="1"/>
</dbReference>
<dbReference type="PANTHER" id="PTHR32089">
    <property type="entry name" value="METHYL-ACCEPTING CHEMOTAXIS PROTEIN MCPB"/>
    <property type="match status" value="1"/>
</dbReference>
<evidence type="ECO:0000259" key="4">
    <source>
        <dbReference type="PROSITE" id="PS50111"/>
    </source>
</evidence>
<name>A0A1M6R1B9_9FIRM</name>
<dbReference type="InterPro" id="IPR004089">
    <property type="entry name" value="MCPsignal_dom"/>
</dbReference>
<keyword evidence="3" id="KW-0472">Membrane</keyword>
<accession>A0A1M6R1B9</accession>
<keyword evidence="1 2" id="KW-0807">Transducer</keyword>
<dbReference type="GO" id="GO:0007165">
    <property type="term" value="P:signal transduction"/>
    <property type="evidence" value="ECO:0007669"/>
    <property type="project" value="UniProtKB-KW"/>
</dbReference>
<dbReference type="SMART" id="SM00283">
    <property type="entry name" value="MA"/>
    <property type="match status" value="1"/>
</dbReference>
<evidence type="ECO:0000313" key="6">
    <source>
        <dbReference type="Proteomes" id="UP000184386"/>
    </source>
</evidence>
<dbReference type="AlphaFoldDB" id="A0A1M6R1B9"/>
<evidence type="ECO:0000256" key="2">
    <source>
        <dbReference type="PROSITE-ProRule" id="PRU00284"/>
    </source>
</evidence>
<feature type="transmembrane region" description="Helical" evidence="3">
    <location>
        <begin position="63"/>
        <end position="84"/>
    </location>
</feature>
<keyword evidence="6" id="KW-1185">Reference proteome</keyword>
<dbReference type="PANTHER" id="PTHR32089:SF112">
    <property type="entry name" value="LYSOZYME-LIKE PROTEIN-RELATED"/>
    <property type="match status" value="1"/>
</dbReference>
<sequence>MKIREGINKLFSNRKVMRELSHSGKNEMKRKKRSDIDTSGFKALDAHKKGVIKNSKTIRFKLAASYLVPIAFIILLGVVSYRVASEGIVKNYEKSSLQTISMTGKYLRFGLSSIEATSLQYANDNTISKFFCNLYANDKSEYNAAYKYIGSILSAKQASDEFIGNIYILSDKVKSISTKGSYDSGLYGGFTQTELGADLKENRMKNVWAGADKYLDEKLKTNSEEYSLRLIRSLPNAQAMLVIDVNANTVNKILDGLDFNKSDYIAVVTSDGKEIMAGEGRKKEGDNKSNAADIFAGQDFYKKAVSSKKTEDSLYVKYKGKTYLFLYSQVGETKAMVCALIPKDIITSQADNIRTVTVLIAAIAIIFAAIIAIFISQGIDTTIKDIIVRLKEAAKGDLTVQFQSRRRDEFHTLIEETQNTFSNMKNLIRHVKGMSREVFRSAENISATSEAFLKSTTNITAAMDEIDQGISQQAKDAQECLVQMDNLSQKIILVSDNTREIGQIADQTKQSIREGSIVTANLNSQTQTTIETTTDIIHEIEALEQKSLSISRIINVIHEIASQTNLLSLNASIEAARAGEYGKGFAVVASEIRNLAEQSQESVNEINRIIENIQKDTRKAAKTARKAENVVKLQGDAVKNTINSYENINNSVESLMVYLSAITRNVENMGEAKQSALGAIESISAVLEEIAASVNTVNLTSNEQQASVETLNTAAEELNRNTQTLVIEVKKFKVEEG</sequence>
<proteinExistence type="predicted"/>
<evidence type="ECO:0000256" key="1">
    <source>
        <dbReference type="ARBA" id="ARBA00023224"/>
    </source>
</evidence>
<feature type="domain" description="Methyl-accepting transducer" evidence="4">
    <location>
        <begin position="448"/>
        <end position="684"/>
    </location>
</feature>
<dbReference type="RefSeq" id="WP_073275582.1">
    <property type="nucleotide sequence ID" value="NZ_FRAC01000010.1"/>
</dbReference>
<feature type="transmembrane region" description="Helical" evidence="3">
    <location>
        <begin position="356"/>
        <end position="375"/>
    </location>
</feature>
<dbReference type="Proteomes" id="UP000184386">
    <property type="component" value="Unassembled WGS sequence"/>
</dbReference>
<dbReference type="Gene3D" id="1.10.287.950">
    <property type="entry name" value="Methyl-accepting chemotaxis protein"/>
    <property type="match status" value="1"/>
</dbReference>
<gene>
    <name evidence="5" type="ORF">SAMN02745136_02117</name>
</gene>
<dbReference type="Gene3D" id="3.30.450.20">
    <property type="entry name" value="PAS domain"/>
    <property type="match status" value="1"/>
</dbReference>
<protein>
    <submittedName>
        <fullName evidence="5">Methyl-accepting chemotaxis protein</fullName>
    </submittedName>
</protein>
<keyword evidence="3" id="KW-1133">Transmembrane helix</keyword>
<reference evidence="5 6" key="1">
    <citation type="submission" date="2016-11" db="EMBL/GenBank/DDBJ databases">
        <authorList>
            <person name="Jaros S."/>
            <person name="Januszkiewicz K."/>
            <person name="Wedrychowicz H."/>
        </authorList>
    </citation>
    <scope>NUCLEOTIDE SEQUENCE [LARGE SCALE GENOMIC DNA]</scope>
    <source>
        <strain evidence="5 6">DSM 15929</strain>
    </source>
</reference>
<dbReference type="GO" id="GO:0016020">
    <property type="term" value="C:membrane"/>
    <property type="evidence" value="ECO:0007669"/>
    <property type="project" value="InterPro"/>
</dbReference>
<evidence type="ECO:0000313" key="5">
    <source>
        <dbReference type="EMBL" id="SHK26252.1"/>
    </source>
</evidence>
<keyword evidence="3" id="KW-0812">Transmembrane</keyword>
<dbReference type="SUPFAM" id="SSF58104">
    <property type="entry name" value="Methyl-accepting chemotaxis protein (MCP) signaling domain"/>
    <property type="match status" value="1"/>
</dbReference>
<dbReference type="Pfam" id="PF00015">
    <property type="entry name" value="MCPsignal"/>
    <property type="match status" value="1"/>
</dbReference>
<dbReference type="EMBL" id="FRAC01000010">
    <property type="protein sequence ID" value="SHK26252.1"/>
    <property type="molecule type" value="Genomic_DNA"/>
</dbReference>
<evidence type="ECO:0000256" key="3">
    <source>
        <dbReference type="SAM" id="Phobius"/>
    </source>
</evidence>
<organism evidence="5 6">
    <name type="scientific">Anaerocolumna jejuensis DSM 15929</name>
    <dbReference type="NCBI Taxonomy" id="1121322"/>
    <lineage>
        <taxon>Bacteria</taxon>
        <taxon>Bacillati</taxon>
        <taxon>Bacillota</taxon>
        <taxon>Clostridia</taxon>
        <taxon>Lachnospirales</taxon>
        <taxon>Lachnospiraceae</taxon>
        <taxon>Anaerocolumna</taxon>
    </lineage>
</organism>